<evidence type="ECO:0000256" key="1">
    <source>
        <dbReference type="ARBA" id="ARBA00006270"/>
    </source>
</evidence>
<dbReference type="SMART" id="SM00176">
    <property type="entry name" value="RAN"/>
    <property type="match status" value="1"/>
</dbReference>
<feature type="compositionally biased region" description="Basic and acidic residues" evidence="5">
    <location>
        <begin position="176"/>
        <end position="187"/>
    </location>
</feature>
<dbReference type="Gene3D" id="3.40.50.300">
    <property type="entry name" value="P-loop containing nucleotide triphosphate hydrolases"/>
    <property type="match status" value="1"/>
</dbReference>
<dbReference type="InterPro" id="IPR005225">
    <property type="entry name" value="Small_GTP-bd"/>
</dbReference>
<proteinExistence type="inferred from homology"/>
<accession>A0ABR2YXU7</accession>
<comment type="subcellular location">
    <subcellularLocation>
        <location evidence="4">Endomembrane system</location>
        <topology evidence="4">Lipid-anchor</topology>
    </subcellularLocation>
</comment>
<feature type="region of interest" description="Disordered" evidence="5">
    <location>
        <begin position="176"/>
        <end position="223"/>
    </location>
</feature>
<dbReference type="SMART" id="SM00175">
    <property type="entry name" value="RAB"/>
    <property type="match status" value="1"/>
</dbReference>
<name>A0ABR2YXU7_9CHLO</name>
<evidence type="ECO:0000256" key="4">
    <source>
        <dbReference type="ARBA" id="ARBA00037868"/>
    </source>
</evidence>
<gene>
    <name evidence="6" type="ORF">WJX75_003339</name>
</gene>
<dbReference type="PROSITE" id="PS51419">
    <property type="entry name" value="RAB"/>
    <property type="match status" value="1"/>
</dbReference>
<organism evidence="6 7">
    <name type="scientific">Coccomyxa subellipsoidea</name>
    <dbReference type="NCBI Taxonomy" id="248742"/>
    <lineage>
        <taxon>Eukaryota</taxon>
        <taxon>Viridiplantae</taxon>
        <taxon>Chlorophyta</taxon>
        <taxon>core chlorophytes</taxon>
        <taxon>Trebouxiophyceae</taxon>
        <taxon>Trebouxiophyceae incertae sedis</taxon>
        <taxon>Coccomyxaceae</taxon>
        <taxon>Coccomyxa</taxon>
    </lineage>
</organism>
<comment type="caution">
    <text evidence="6">The sequence shown here is derived from an EMBL/GenBank/DDBJ whole genome shotgun (WGS) entry which is preliminary data.</text>
</comment>
<dbReference type="PANTHER" id="PTHR47977">
    <property type="entry name" value="RAS-RELATED PROTEIN RAB"/>
    <property type="match status" value="1"/>
</dbReference>
<dbReference type="SMART" id="SM00173">
    <property type="entry name" value="RAS"/>
    <property type="match status" value="1"/>
</dbReference>
<dbReference type="InterPro" id="IPR027417">
    <property type="entry name" value="P-loop_NTPase"/>
</dbReference>
<dbReference type="SMART" id="SM00174">
    <property type="entry name" value="RHO"/>
    <property type="match status" value="1"/>
</dbReference>
<evidence type="ECO:0000256" key="5">
    <source>
        <dbReference type="SAM" id="MobiDB-lite"/>
    </source>
</evidence>
<dbReference type="InterPro" id="IPR001806">
    <property type="entry name" value="Small_GTPase"/>
</dbReference>
<protein>
    <submittedName>
        <fullName evidence="6">Uncharacterized protein</fullName>
    </submittedName>
</protein>
<dbReference type="EMBL" id="JALJOT010000003">
    <property type="protein sequence ID" value="KAK9916496.1"/>
    <property type="molecule type" value="Genomic_DNA"/>
</dbReference>
<keyword evidence="7" id="KW-1185">Reference proteome</keyword>
<evidence type="ECO:0000256" key="2">
    <source>
        <dbReference type="ARBA" id="ARBA00022741"/>
    </source>
</evidence>
<dbReference type="Proteomes" id="UP001491310">
    <property type="component" value="Unassembled WGS sequence"/>
</dbReference>
<evidence type="ECO:0000256" key="3">
    <source>
        <dbReference type="ARBA" id="ARBA00023134"/>
    </source>
</evidence>
<evidence type="ECO:0000313" key="7">
    <source>
        <dbReference type="Proteomes" id="UP001491310"/>
    </source>
</evidence>
<comment type="similarity">
    <text evidence="1">Belongs to the small GTPase superfamily. Rab family.</text>
</comment>
<dbReference type="Pfam" id="PF00071">
    <property type="entry name" value="Ras"/>
    <property type="match status" value="1"/>
</dbReference>
<dbReference type="PRINTS" id="PR00449">
    <property type="entry name" value="RASTRNSFRMNG"/>
</dbReference>
<dbReference type="SUPFAM" id="SSF52540">
    <property type="entry name" value="P-loop containing nucleoside triphosphate hydrolases"/>
    <property type="match status" value="1"/>
</dbReference>
<evidence type="ECO:0000313" key="6">
    <source>
        <dbReference type="EMBL" id="KAK9916496.1"/>
    </source>
</evidence>
<feature type="compositionally biased region" description="Basic and acidic residues" evidence="5">
    <location>
        <begin position="214"/>
        <end position="223"/>
    </location>
</feature>
<keyword evidence="2" id="KW-0547">Nucleotide-binding</keyword>
<keyword evidence="3" id="KW-0342">GTP-binding</keyword>
<reference evidence="6 7" key="1">
    <citation type="journal article" date="2024" name="Nat. Commun.">
        <title>Phylogenomics reveals the evolutionary origins of lichenization in chlorophyte algae.</title>
        <authorList>
            <person name="Puginier C."/>
            <person name="Libourel C."/>
            <person name="Otte J."/>
            <person name="Skaloud P."/>
            <person name="Haon M."/>
            <person name="Grisel S."/>
            <person name="Petersen M."/>
            <person name="Berrin J.G."/>
            <person name="Delaux P.M."/>
            <person name="Dal Grande F."/>
            <person name="Keller J."/>
        </authorList>
    </citation>
    <scope>NUCLEOTIDE SEQUENCE [LARGE SCALE GENOMIC DNA]</scope>
    <source>
        <strain evidence="6 7">SAG 216-7</strain>
    </source>
</reference>
<dbReference type="PROSITE" id="PS51421">
    <property type="entry name" value="RAS"/>
    <property type="match status" value="1"/>
</dbReference>
<dbReference type="NCBIfam" id="TIGR00231">
    <property type="entry name" value="small_GTP"/>
    <property type="match status" value="1"/>
</dbReference>
<sequence>MFAPQRELKILVVGNRGVGKTCLIRQFCRATYSDDYKQTVGVDFMEKVERIGSEDVKFMLWDTAGQDGFNPVTRAYYKGAEAAVLVFSTTDRGSFEALPRWRDKVLDECGDVAMALLQNKVDLIEQSEVSSEEAEAMARRLNLRLYRGCVREDLNVDSVFTYLAALIQGRANKDTVGTEKSTEKVADGRPGVPRASLSRSDSVKLQLQQKQQQAKKDQDCLLM</sequence>
<dbReference type="InterPro" id="IPR050227">
    <property type="entry name" value="Rab"/>
</dbReference>